<dbReference type="InterPro" id="IPR032466">
    <property type="entry name" value="Metal_Hydrolase"/>
</dbReference>
<evidence type="ECO:0000313" key="3">
    <source>
        <dbReference type="EMBL" id="GIG93130.1"/>
    </source>
</evidence>
<organism evidence="3 4">
    <name type="scientific">Plantactinospora endophytica</name>
    <dbReference type="NCBI Taxonomy" id="673535"/>
    <lineage>
        <taxon>Bacteria</taxon>
        <taxon>Bacillati</taxon>
        <taxon>Actinomycetota</taxon>
        <taxon>Actinomycetes</taxon>
        <taxon>Micromonosporales</taxon>
        <taxon>Micromonosporaceae</taxon>
        <taxon>Plantactinospora</taxon>
    </lineage>
</organism>
<gene>
    <name evidence="3" type="ORF">Pen02_80660</name>
</gene>
<reference evidence="3 4" key="1">
    <citation type="submission" date="2021-01" db="EMBL/GenBank/DDBJ databases">
        <title>Whole genome shotgun sequence of Plantactinospora endophytica NBRC 110450.</title>
        <authorList>
            <person name="Komaki H."/>
            <person name="Tamura T."/>
        </authorList>
    </citation>
    <scope>NUCLEOTIDE SEQUENCE [LARGE SCALE GENOMIC DNA]</scope>
    <source>
        <strain evidence="3 4">NBRC 110450</strain>
    </source>
</reference>
<keyword evidence="4" id="KW-1185">Reference proteome</keyword>
<protein>
    <submittedName>
        <fullName evidence="3">Amidohydrolase</fullName>
    </submittedName>
</protein>
<dbReference type="PANTHER" id="PTHR21240">
    <property type="entry name" value="2-AMINO-3-CARBOXYLMUCONATE-6-SEMIALDEHYDE DECARBOXYLASE"/>
    <property type="match status" value="1"/>
</dbReference>
<dbReference type="RefSeq" id="WP_203871424.1">
    <property type="nucleotide sequence ID" value="NZ_BONW01000051.1"/>
</dbReference>
<name>A0ABQ4EEH2_9ACTN</name>
<sequence length="371" mass="40243">MEITAARSIVYHVERNHRVTGQLSRIDVHQHIVPPFYRALLAEAGIAAAGGRALPTWTPESALDQMDLLGTAAALLSVSTPGTSFLTRPTEAGDLARQLNDYAAELAAEHPTRFGYFATLPMPNITAATTEARRALDELCADGVTLLANSNGDYLGGPDQDALWQTLDERAAVVFVHPADLPGPAIDGIPPFAADFLLDTTRAAYLLVRTGVLRRYPRIRFVLSHAGGFLPYASHRMALAISADTARSPLDVLDDFRAFYFDTALSSSPAALPTLLAFARPGRVLFGSDWPFAPIPAGQYFANGIDTCLELGHRRAVIRTNAEALFPRLAVARTADPDRRVAARLQRAAQRSAARFFFRLVQSGNGEKRIP</sequence>
<keyword evidence="1" id="KW-0456">Lyase</keyword>
<evidence type="ECO:0000313" key="4">
    <source>
        <dbReference type="Proteomes" id="UP000646749"/>
    </source>
</evidence>
<dbReference type="Proteomes" id="UP000646749">
    <property type="component" value="Unassembled WGS sequence"/>
</dbReference>
<dbReference type="PANTHER" id="PTHR21240:SF28">
    <property type="entry name" value="ISO-OROTATE DECARBOXYLASE (EUROFUNG)"/>
    <property type="match status" value="1"/>
</dbReference>
<dbReference type="Pfam" id="PF04909">
    <property type="entry name" value="Amidohydro_2"/>
    <property type="match status" value="1"/>
</dbReference>
<dbReference type="InterPro" id="IPR032465">
    <property type="entry name" value="ACMSD"/>
</dbReference>
<dbReference type="InterPro" id="IPR006680">
    <property type="entry name" value="Amidohydro-rel"/>
</dbReference>
<comment type="caution">
    <text evidence="3">The sequence shown here is derived from an EMBL/GenBank/DDBJ whole genome shotgun (WGS) entry which is preliminary data.</text>
</comment>
<evidence type="ECO:0000256" key="1">
    <source>
        <dbReference type="ARBA" id="ARBA00023239"/>
    </source>
</evidence>
<dbReference type="SUPFAM" id="SSF51556">
    <property type="entry name" value="Metallo-dependent hydrolases"/>
    <property type="match status" value="1"/>
</dbReference>
<proteinExistence type="predicted"/>
<dbReference type="Gene3D" id="3.20.20.140">
    <property type="entry name" value="Metal-dependent hydrolases"/>
    <property type="match status" value="1"/>
</dbReference>
<accession>A0ABQ4EEH2</accession>
<evidence type="ECO:0000259" key="2">
    <source>
        <dbReference type="Pfam" id="PF04909"/>
    </source>
</evidence>
<dbReference type="EMBL" id="BONW01000051">
    <property type="protein sequence ID" value="GIG93130.1"/>
    <property type="molecule type" value="Genomic_DNA"/>
</dbReference>
<feature type="domain" description="Amidohydrolase-related" evidence="2">
    <location>
        <begin position="26"/>
        <end position="327"/>
    </location>
</feature>